<reference evidence="2 3" key="1">
    <citation type="journal article" date="1991" name="Int. J. Syst. Bacteriol.">
        <title>Description of the erythromycin-producing bacterium Arthrobacter sp. strain NRRL B-3381 as Aeromicrobium erythreum gen. nov., sp. nov.</title>
        <authorList>
            <person name="Miller E.S."/>
            <person name="Woese C.R."/>
            <person name="Brenner S."/>
        </authorList>
    </citation>
    <scope>NUCLEOTIDE SEQUENCE [LARGE SCALE GENOMIC DNA]</scope>
    <source>
        <strain evidence="2 3">AR18</strain>
    </source>
</reference>
<dbReference type="RefSeq" id="WP_067854474.1">
    <property type="nucleotide sequence ID" value="NZ_CP011502.1"/>
</dbReference>
<organism evidence="2 3">
    <name type="scientific">Aeromicrobium erythreum</name>
    <dbReference type="NCBI Taxonomy" id="2041"/>
    <lineage>
        <taxon>Bacteria</taxon>
        <taxon>Bacillati</taxon>
        <taxon>Actinomycetota</taxon>
        <taxon>Actinomycetes</taxon>
        <taxon>Propionibacteriales</taxon>
        <taxon>Nocardioidaceae</taxon>
        <taxon>Aeromicrobium</taxon>
    </lineage>
</organism>
<name>A0A0U4B6S3_9ACTN</name>
<dbReference type="STRING" id="2041.AERYTH_02985"/>
<protein>
    <submittedName>
        <fullName evidence="2">Uncharacterized protein</fullName>
    </submittedName>
</protein>
<evidence type="ECO:0000313" key="2">
    <source>
        <dbReference type="EMBL" id="ALX03737.1"/>
    </source>
</evidence>
<keyword evidence="3" id="KW-1185">Reference proteome</keyword>
<dbReference type="AlphaFoldDB" id="A0A0U4B6S3"/>
<dbReference type="KEGG" id="aer:AERYTH_02985"/>
<evidence type="ECO:0000313" key="3">
    <source>
        <dbReference type="Proteomes" id="UP000067689"/>
    </source>
</evidence>
<dbReference type="Proteomes" id="UP000067689">
    <property type="component" value="Chromosome"/>
</dbReference>
<dbReference type="OrthoDB" id="3314917at2"/>
<sequence>MRSFGTAVAELSSRVDSTDVHTVLAVAGLVPGIGEVADGADAALYLLEGDTKNALISFAAMVPGIGVGATLRKASVRLERDAAENLAEPVARRGPPTTVAHHPELNTGGVLKERSTGAAGVDMDSLLASGATVRHSATATAIGDDIPTLVNFGRSRGADGLHDVVVHGTMSGRPIVNGSVTHIQQIADAVLENPGYRRGCSIRLVMCHGGRESAAELARILGVDVVTTTRKAQLSPVTGRLLQGAFQ</sequence>
<dbReference type="CDD" id="cd20745">
    <property type="entry name" value="FIX_RhsA_AHH_HNH-like"/>
    <property type="match status" value="1"/>
</dbReference>
<gene>
    <name evidence="2" type="ORF">AERYTH_02985</name>
</gene>
<accession>A0A0U4B6S3</accession>
<feature type="region of interest" description="Disordered" evidence="1">
    <location>
        <begin position="92"/>
        <end position="111"/>
    </location>
</feature>
<evidence type="ECO:0000256" key="1">
    <source>
        <dbReference type="SAM" id="MobiDB-lite"/>
    </source>
</evidence>
<proteinExistence type="predicted"/>
<dbReference type="EMBL" id="CP011502">
    <property type="protein sequence ID" value="ALX03737.1"/>
    <property type="molecule type" value="Genomic_DNA"/>
</dbReference>